<dbReference type="GO" id="GO:0009898">
    <property type="term" value="C:cytoplasmic side of plasma membrane"/>
    <property type="evidence" value="ECO:0007669"/>
    <property type="project" value="TreeGrafter"/>
</dbReference>
<dbReference type="GO" id="GO:0000815">
    <property type="term" value="C:ESCRT III complex"/>
    <property type="evidence" value="ECO:0007669"/>
    <property type="project" value="TreeGrafter"/>
</dbReference>
<sequence length="476" mass="53485">MSGQVSRLSSLPTYQSVSTSRLKALYSDFHQQKHSNPTSFASNLEWWRRTLQTTVVKGWQSPSDTEIEAVDRLVLHVTGSSFAEELRYEGVGRPLGLAGIIAELVEEKTFISLPQFLTDSKSIYDPGWLPYRIASYVIGKPLWWALQQLNVVSTEEYIGGHAGDNERWRRIKGDYVVLSLLERAADGVLRKQQAKNGISLADSLYKFDSFRREFSADVLPGATLSEQDIRAVLKYLERDRKAILVEGETIKFIDSSESNVEITAVDTGILELKTGVENLQAQVDDIQKRLVQRSEGIAEALRAKRKEIAMNHLRMRKQLEGLLSKRLASLETLQSTLIRVEAAAGDVEILKSYQTSAATLRAVLAHPMLQRDKVDETMEAMASANEDAREIDDIIRSGTEIAQGNIIDDSELDAELQAMVAQADAERKQQERRQQEATLASLKPPSHILQGSSEETWTDHEMDEEYRHAKEGRLTT</sequence>
<keyword evidence="3" id="KW-1185">Reference proteome</keyword>
<protein>
    <recommendedName>
        <fullName evidence="4">Snf7-domain-containing protein</fullName>
    </recommendedName>
</protein>
<accession>A0A4S4N7G0</accession>
<dbReference type="InterPro" id="IPR005024">
    <property type="entry name" value="Snf7_fam"/>
</dbReference>
<feature type="region of interest" description="Disordered" evidence="1">
    <location>
        <begin position="427"/>
        <end position="476"/>
    </location>
</feature>
<reference evidence="2 3" key="1">
    <citation type="submission" date="2019-02" db="EMBL/GenBank/DDBJ databases">
        <title>Genome sequencing of the rare red list fungi Antrodiella citrinella (Flaviporus citrinellus).</title>
        <authorList>
            <person name="Buettner E."/>
            <person name="Kellner H."/>
        </authorList>
    </citation>
    <scope>NUCLEOTIDE SEQUENCE [LARGE SCALE GENOMIC DNA]</scope>
    <source>
        <strain evidence="2 3">DSM 108506</strain>
    </source>
</reference>
<evidence type="ECO:0008006" key="4">
    <source>
        <dbReference type="Google" id="ProtNLM"/>
    </source>
</evidence>
<gene>
    <name evidence="2" type="ORF">EUX98_g205</name>
</gene>
<dbReference type="GO" id="GO:0032511">
    <property type="term" value="P:late endosome to vacuole transport via multivesicular body sorting pathway"/>
    <property type="evidence" value="ECO:0007669"/>
    <property type="project" value="TreeGrafter"/>
</dbReference>
<dbReference type="EMBL" id="SGPM01000002">
    <property type="protein sequence ID" value="THH33948.1"/>
    <property type="molecule type" value="Genomic_DNA"/>
</dbReference>
<dbReference type="Proteomes" id="UP000308730">
    <property type="component" value="Unassembled WGS sequence"/>
</dbReference>
<proteinExistence type="predicted"/>
<dbReference type="AlphaFoldDB" id="A0A4S4N7G0"/>
<dbReference type="GO" id="GO:0006900">
    <property type="term" value="P:vesicle budding from membrane"/>
    <property type="evidence" value="ECO:0007669"/>
    <property type="project" value="TreeGrafter"/>
</dbReference>
<dbReference type="Pfam" id="PF03357">
    <property type="entry name" value="Snf7"/>
    <property type="match status" value="1"/>
</dbReference>
<evidence type="ECO:0000313" key="3">
    <source>
        <dbReference type="Proteomes" id="UP000308730"/>
    </source>
</evidence>
<dbReference type="GO" id="GO:0005771">
    <property type="term" value="C:multivesicular body"/>
    <property type="evidence" value="ECO:0007669"/>
    <property type="project" value="TreeGrafter"/>
</dbReference>
<dbReference type="OrthoDB" id="10250120at2759"/>
<dbReference type="PANTHER" id="PTHR22761:SF96">
    <property type="entry name" value="BCDNA.GH08385"/>
    <property type="match status" value="1"/>
</dbReference>
<comment type="caution">
    <text evidence="2">The sequence shown here is derived from an EMBL/GenBank/DDBJ whole genome shotgun (WGS) entry which is preliminary data.</text>
</comment>
<organism evidence="2 3">
    <name type="scientific">Antrodiella citrinella</name>
    <dbReference type="NCBI Taxonomy" id="2447956"/>
    <lineage>
        <taxon>Eukaryota</taxon>
        <taxon>Fungi</taxon>
        <taxon>Dikarya</taxon>
        <taxon>Basidiomycota</taxon>
        <taxon>Agaricomycotina</taxon>
        <taxon>Agaricomycetes</taxon>
        <taxon>Polyporales</taxon>
        <taxon>Steccherinaceae</taxon>
        <taxon>Antrodiella</taxon>
    </lineage>
</organism>
<evidence type="ECO:0000256" key="1">
    <source>
        <dbReference type="SAM" id="MobiDB-lite"/>
    </source>
</evidence>
<dbReference type="PANTHER" id="PTHR22761">
    <property type="entry name" value="CHARGED MULTIVESICULAR BODY PROTEIN"/>
    <property type="match status" value="1"/>
</dbReference>
<evidence type="ECO:0000313" key="2">
    <source>
        <dbReference type="EMBL" id="THH33948.1"/>
    </source>
</evidence>
<feature type="compositionally biased region" description="Basic and acidic residues" evidence="1">
    <location>
        <begin position="457"/>
        <end position="476"/>
    </location>
</feature>
<name>A0A4S4N7G0_9APHY</name>